<dbReference type="NCBIfam" id="NF033579">
    <property type="entry name" value="transpos_IS5_2"/>
    <property type="match status" value="1"/>
</dbReference>
<evidence type="ECO:0000313" key="2">
    <source>
        <dbReference type="EMBL" id="CZF86615.1"/>
    </source>
</evidence>
<dbReference type="InterPro" id="IPR053172">
    <property type="entry name" value="Tn903_transposase"/>
</dbReference>
<dbReference type="PANTHER" id="PTHR34631">
    <property type="match status" value="1"/>
</dbReference>
<dbReference type="EMBL" id="FIZY01000073">
    <property type="protein sequence ID" value="CZF86615.1"/>
    <property type="molecule type" value="Genomic_DNA"/>
</dbReference>
<sequence length="305" mass="34286">MGKSTRKITNWKEYNQALVNRGSLTFWLDEKAIAAWQCQKHHGGRGRGFQFSDTAIETALMLKGIFGLSLRATEGFINSLFGLMDVPLRSPDYSCISKRAKTVEVKYRNPSRGLVAHVVVDSTGLKVYGEGEWKTRKHGTEKRRTWRKLHLAIDVETHEVISAVVSLVNVADNEALPTLLNPLRRRVEQVSADGAYDTKDCYKVLQRKGAKPTIPPRSNAGYWEEGHPRNDAFKALKNGELKQWKKDNGYHQRSLSETGMYRYKQLSSPKLTLRDYNAQVGEALAGVKAMNKVIGLGMPVRAAVK</sequence>
<dbReference type="InterPro" id="IPR025668">
    <property type="entry name" value="Tnp_DDE_dom"/>
</dbReference>
<dbReference type="PANTHER" id="PTHR34631:SF3">
    <property type="entry name" value="ISSOD12 TRANSPOSASE TNPA_ISSOD12"/>
    <property type="match status" value="1"/>
</dbReference>
<gene>
    <name evidence="2" type="ORF">GMA8713_04649</name>
</gene>
<dbReference type="OrthoDB" id="6382212at2"/>
<dbReference type="Pfam" id="PF13737">
    <property type="entry name" value="DDE_Tnp_1_5"/>
    <property type="match status" value="1"/>
</dbReference>
<dbReference type="InterPro" id="IPR053520">
    <property type="entry name" value="Transposase_Tn903"/>
</dbReference>
<reference evidence="3" key="1">
    <citation type="submission" date="2016-02" db="EMBL/GenBank/DDBJ databases">
        <authorList>
            <person name="Rodrigo-Torres Lidia"/>
            <person name="Arahal R.David."/>
        </authorList>
    </citation>
    <scope>NUCLEOTIDE SEQUENCE [LARGE SCALE GENOMIC DNA]</scope>
    <source>
        <strain evidence="3">CECT 8713</strain>
    </source>
</reference>
<feature type="domain" description="Transposase DDE" evidence="1">
    <location>
        <begin position="20"/>
        <end position="130"/>
    </location>
</feature>
<keyword evidence="3" id="KW-1185">Reference proteome</keyword>
<dbReference type="AlphaFoldDB" id="A0A128FJH2"/>
<organism evidence="2 3">
    <name type="scientific">Grimontia marina</name>
    <dbReference type="NCBI Taxonomy" id="646534"/>
    <lineage>
        <taxon>Bacteria</taxon>
        <taxon>Pseudomonadati</taxon>
        <taxon>Pseudomonadota</taxon>
        <taxon>Gammaproteobacteria</taxon>
        <taxon>Vibrionales</taxon>
        <taxon>Vibrionaceae</taxon>
        <taxon>Grimontia</taxon>
    </lineage>
</organism>
<name>A0A128FJH2_9GAMM</name>
<protein>
    <submittedName>
        <fullName evidence="2">Transposase DDE domain protein</fullName>
    </submittedName>
</protein>
<evidence type="ECO:0000313" key="3">
    <source>
        <dbReference type="Proteomes" id="UP000073601"/>
    </source>
</evidence>
<dbReference type="Proteomes" id="UP000073601">
    <property type="component" value="Unassembled WGS sequence"/>
</dbReference>
<evidence type="ECO:0000259" key="1">
    <source>
        <dbReference type="Pfam" id="PF13737"/>
    </source>
</evidence>
<dbReference type="RefSeq" id="WP_062714630.1">
    <property type="nucleotide sequence ID" value="NZ_CAWRCI010000073.1"/>
</dbReference>
<proteinExistence type="predicted"/>
<accession>A0A128FJH2</accession>